<gene>
    <name evidence="8" type="ORF">ABT384_15100</name>
</gene>
<keyword evidence="3" id="KW-0731">Sigma factor</keyword>
<dbReference type="EMBL" id="JBEPFB010000006">
    <property type="protein sequence ID" value="MER7373965.1"/>
    <property type="molecule type" value="Genomic_DNA"/>
</dbReference>
<comment type="similarity">
    <text evidence="1">Belongs to the sigma-70 factor family. ECF subfamily.</text>
</comment>
<dbReference type="PANTHER" id="PTHR43133:SF8">
    <property type="entry name" value="RNA POLYMERASE SIGMA FACTOR HI_1459-RELATED"/>
    <property type="match status" value="1"/>
</dbReference>
<evidence type="ECO:0000256" key="5">
    <source>
        <dbReference type="ARBA" id="ARBA00023163"/>
    </source>
</evidence>
<evidence type="ECO:0000313" key="9">
    <source>
        <dbReference type="Proteomes" id="UP001486207"/>
    </source>
</evidence>
<keyword evidence="9" id="KW-1185">Reference proteome</keyword>
<dbReference type="Gene3D" id="1.10.10.10">
    <property type="entry name" value="Winged helix-like DNA-binding domain superfamily/Winged helix DNA-binding domain"/>
    <property type="match status" value="1"/>
</dbReference>
<organism evidence="8 9">
    <name type="scientific">Streptomyces lanatus</name>
    <dbReference type="NCBI Taxonomy" id="66900"/>
    <lineage>
        <taxon>Bacteria</taxon>
        <taxon>Bacillati</taxon>
        <taxon>Actinomycetota</taxon>
        <taxon>Actinomycetes</taxon>
        <taxon>Kitasatosporales</taxon>
        <taxon>Streptomycetaceae</taxon>
        <taxon>Streptomyces</taxon>
    </lineage>
</organism>
<dbReference type="Proteomes" id="UP001486207">
    <property type="component" value="Unassembled WGS sequence"/>
</dbReference>
<dbReference type="InterPro" id="IPR014284">
    <property type="entry name" value="RNA_pol_sigma-70_dom"/>
</dbReference>
<comment type="caution">
    <text evidence="8">The sequence shown here is derived from an EMBL/GenBank/DDBJ whole genome shotgun (WGS) entry which is preliminary data.</text>
</comment>
<dbReference type="Pfam" id="PF08281">
    <property type="entry name" value="Sigma70_r4_2"/>
    <property type="match status" value="1"/>
</dbReference>
<dbReference type="InterPro" id="IPR036388">
    <property type="entry name" value="WH-like_DNA-bd_sf"/>
</dbReference>
<evidence type="ECO:0000313" key="8">
    <source>
        <dbReference type="EMBL" id="MER7373965.1"/>
    </source>
</evidence>
<evidence type="ECO:0000259" key="7">
    <source>
        <dbReference type="Pfam" id="PF08281"/>
    </source>
</evidence>
<evidence type="ECO:0000256" key="6">
    <source>
        <dbReference type="SAM" id="MobiDB-lite"/>
    </source>
</evidence>
<name>A0ABV1XR63_9ACTN</name>
<dbReference type="InterPro" id="IPR013249">
    <property type="entry name" value="RNA_pol_sigma70_r4_t2"/>
</dbReference>
<dbReference type="RefSeq" id="WP_308437664.1">
    <property type="nucleotide sequence ID" value="NZ_BNBM01000006.1"/>
</dbReference>
<reference evidence="8 9" key="1">
    <citation type="submission" date="2024-06" db="EMBL/GenBank/DDBJ databases">
        <title>The Natural Products Discovery Center: Release of the First 8490 Sequenced Strains for Exploring Actinobacteria Biosynthetic Diversity.</title>
        <authorList>
            <person name="Kalkreuter E."/>
            <person name="Kautsar S.A."/>
            <person name="Yang D."/>
            <person name="Bader C.D."/>
            <person name="Teijaro C.N."/>
            <person name="Fluegel L."/>
            <person name="Davis C.M."/>
            <person name="Simpson J.R."/>
            <person name="Lauterbach L."/>
            <person name="Steele A.D."/>
            <person name="Gui C."/>
            <person name="Meng S."/>
            <person name="Li G."/>
            <person name="Viehrig K."/>
            <person name="Ye F."/>
            <person name="Su P."/>
            <person name="Kiefer A.F."/>
            <person name="Nichols A."/>
            <person name="Cepeda A.J."/>
            <person name="Yan W."/>
            <person name="Fan B."/>
            <person name="Jiang Y."/>
            <person name="Adhikari A."/>
            <person name="Zheng C.-J."/>
            <person name="Schuster L."/>
            <person name="Cowan T.M."/>
            <person name="Smanski M.J."/>
            <person name="Chevrette M.G."/>
            <person name="De Carvalho L.P.S."/>
            <person name="Shen B."/>
        </authorList>
    </citation>
    <scope>NUCLEOTIDE SEQUENCE [LARGE SCALE GENOMIC DNA]</scope>
    <source>
        <strain evidence="8 9">NPDC000155</strain>
    </source>
</reference>
<dbReference type="NCBIfam" id="TIGR02937">
    <property type="entry name" value="sigma70-ECF"/>
    <property type="match status" value="1"/>
</dbReference>
<feature type="region of interest" description="Disordered" evidence="6">
    <location>
        <begin position="1"/>
        <end position="21"/>
    </location>
</feature>
<evidence type="ECO:0000256" key="2">
    <source>
        <dbReference type="ARBA" id="ARBA00023015"/>
    </source>
</evidence>
<dbReference type="PANTHER" id="PTHR43133">
    <property type="entry name" value="RNA POLYMERASE ECF-TYPE SIGMA FACTO"/>
    <property type="match status" value="1"/>
</dbReference>
<accession>A0ABV1XR63</accession>
<dbReference type="SUPFAM" id="SSF88946">
    <property type="entry name" value="Sigma2 domain of RNA polymerase sigma factors"/>
    <property type="match status" value="1"/>
</dbReference>
<keyword evidence="2" id="KW-0805">Transcription regulation</keyword>
<dbReference type="InterPro" id="IPR039425">
    <property type="entry name" value="RNA_pol_sigma-70-like"/>
</dbReference>
<dbReference type="SUPFAM" id="SSF88659">
    <property type="entry name" value="Sigma3 and sigma4 domains of RNA polymerase sigma factors"/>
    <property type="match status" value="1"/>
</dbReference>
<sequence length="225" mass="25176">MVKHHRRKLETKQRQARTGESYQAALEAIRNKPAFPGVPDHPTNLGQMSKLPLDFEAFHRMHRAAFVTWATTYLNHTADAEEAVDSAFEQVLMVWPEVLGKESPAAYAWQVLKYRTIDMARARGRREVPADTAAFDSIALHEPADPIGQLEESIDLFQVIRALPAKQQDVIVLLAGGYSTREIADHLGLAPAVVHTLARAARRTLRLTDAYPVLDERGHREEAGV</sequence>
<keyword evidence="4" id="KW-0238">DNA-binding</keyword>
<dbReference type="Gene3D" id="1.10.1740.10">
    <property type="match status" value="1"/>
</dbReference>
<protein>
    <submittedName>
        <fullName evidence="8">Sigma-70 family RNA polymerase sigma factor</fullName>
    </submittedName>
</protein>
<dbReference type="InterPro" id="IPR013324">
    <property type="entry name" value="RNA_pol_sigma_r3/r4-like"/>
</dbReference>
<evidence type="ECO:0000256" key="4">
    <source>
        <dbReference type="ARBA" id="ARBA00023125"/>
    </source>
</evidence>
<dbReference type="InterPro" id="IPR013325">
    <property type="entry name" value="RNA_pol_sigma_r2"/>
</dbReference>
<proteinExistence type="inferred from homology"/>
<evidence type="ECO:0000256" key="3">
    <source>
        <dbReference type="ARBA" id="ARBA00023082"/>
    </source>
</evidence>
<keyword evidence="5" id="KW-0804">Transcription</keyword>
<feature type="domain" description="RNA polymerase sigma factor 70 region 4 type 2" evidence="7">
    <location>
        <begin position="157"/>
        <end position="205"/>
    </location>
</feature>
<evidence type="ECO:0000256" key="1">
    <source>
        <dbReference type="ARBA" id="ARBA00010641"/>
    </source>
</evidence>